<reference evidence="2" key="1">
    <citation type="submission" date="2011-08" db="EMBL/GenBank/DDBJ databases">
        <authorList>
            <person name="Rombauts S."/>
        </authorList>
    </citation>
    <scope>NUCLEOTIDE SEQUENCE</scope>
    <source>
        <strain evidence="2">London</strain>
    </source>
</reference>
<protein>
    <submittedName>
        <fullName evidence="1">Uncharacterized protein</fullName>
    </submittedName>
</protein>
<evidence type="ECO:0000313" key="1">
    <source>
        <dbReference type="EnsemblMetazoa" id="tetur10g03650.1"/>
    </source>
</evidence>
<dbReference type="AlphaFoldDB" id="T1KFM4"/>
<dbReference type="HOGENOM" id="CLU_3392807_0_0_1"/>
<reference evidence="1" key="2">
    <citation type="submission" date="2015-06" db="UniProtKB">
        <authorList>
            <consortium name="EnsemblMetazoa"/>
        </authorList>
    </citation>
    <scope>IDENTIFICATION</scope>
</reference>
<name>T1KFM4_TETUR</name>
<dbReference type="EnsemblMetazoa" id="tetur10g03650.1">
    <property type="protein sequence ID" value="tetur10g03650.1"/>
    <property type="gene ID" value="tetur10g03650"/>
</dbReference>
<accession>T1KFM4</accession>
<dbReference type="Proteomes" id="UP000015104">
    <property type="component" value="Unassembled WGS sequence"/>
</dbReference>
<organism evidence="1 2">
    <name type="scientific">Tetranychus urticae</name>
    <name type="common">Two-spotted spider mite</name>
    <dbReference type="NCBI Taxonomy" id="32264"/>
    <lineage>
        <taxon>Eukaryota</taxon>
        <taxon>Metazoa</taxon>
        <taxon>Ecdysozoa</taxon>
        <taxon>Arthropoda</taxon>
        <taxon>Chelicerata</taxon>
        <taxon>Arachnida</taxon>
        <taxon>Acari</taxon>
        <taxon>Acariformes</taxon>
        <taxon>Trombidiformes</taxon>
        <taxon>Prostigmata</taxon>
        <taxon>Eleutherengona</taxon>
        <taxon>Raphignathae</taxon>
        <taxon>Tetranychoidea</taxon>
        <taxon>Tetranychidae</taxon>
        <taxon>Tetranychus</taxon>
    </lineage>
</organism>
<keyword evidence="2" id="KW-1185">Reference proteome</keyword>
<dbReference type="EMBL" id="CAEY01000037">
    <property type="status" value="NOT_ANNOTATED_CDS"/>
    <property type="molecule type" value="Genomic_DNA"/>
</dbReference>
<proteinExistence type="predicted"/>
<evidence type="ECO:0000313" key="2">
    <source>
        <dbReference type="Proteomes" id="UP000015104"/>
    </source>
</evidence>
<sequence length="32" mass="3713">MFWLPLFVIIGTILDDFETKPLGHLLTDIILQ</sequence>